<evidence type="ECO:0000259" key="1">
    <source>
        <dbReference type="Pfam" id="PF07238"/>
    </source>
</evidence>
<feature type="domain" description="PilZ" evidence="1">
    <location>
        <begin position="241"/>
        <end position="331"/>
    </location>
</feature>
<comment type="caution">
    <text evidence="2">The sequence shown here is derived from an EMBL/GenBank/DDBJ whole genome shotgun (WGS) entry which is preliminary data.</text>
</comment>
<dbReference type="OrthoDB" id="5449999at2"/>
<keyword evidence="3" id="KW-1185">Reference proteome</keyword>
<dbReference type="GO" id="GO:0035438">
    <property type="term" value="F:cyclic-di-GMP binding"/>
    <property type="evidence" value="ECO:0007669"/>
    <property type="project" value="InterPro"/>
</dbReference>
<dbReference type="Proteomes" id="UP000448292">
    <property type="component" value="Unassembled WGS sequence"/>
</dbReference>
<dbReference type="SUPFAM" id="SSF141371">
    <property type="entry name" value="PilZ domain-like"/>
    <property type="match status" value="1"/>
</dbReference>
<dbReference type="RefSeq" id="WP_144304396.1">
    <property type="nucleotide sequence ID" value="NZ_QMIE01000021.1"/>
</dbReference>
<dbReference type="Pfam" id="PF14559">
    <property type="entry name" value="TPR_19"/>
    <property type="match status" value="1"/>
</dbReference>
<proteinExistence type="predicted"/>
<dbReference type="InterPro" id="IPR011990">
    <property type="entry name" value="TPR-like_helical_dom_sf"/>
</dbReference>
<protein>
    <recommendedName>
        <fullName evidence="1">PilZ domain-containing protein</fullName>
    </recommendedName>
</protein>
<evidence type="ECO:0000313" key="2">
    <source>
        <dbReference type="EMBL" id="TVM14676.1"/>
    </source>
</evidence>
<gene>
    <name evidence="2" type="ORF">DPQ33_16845</name>
</gene>
<dbReference type="InterPro" id="IPR009875">
    <property type="entry name" value="PilZ_domain"/>
</dbReference>
<organism evidence="2 3">
    <name type="scientific">Oceanidesulfovibrio indonesiensis</name>
    <dbReference type="NCBI Taxonomy" id="54767"/>
    <lineage>
        <taxon>Bacteria</taxon>
        <taxon>Pseudomonadati</taxon>
        <taxon>Thermodesulfobacteriota</taxon>
        <taxon>Desulfovibrionia</taxon>
        <taxon>Desulfovibrionales</taxon>
        <taxon>Desulfovibrionaceae</taxon>
        <taxon>Oceanidesulfovibrio</taxon>
    </lineage>
</organism>
<dbReference type="Gene3D" id="1.25.40.10">
    <property type="entry name" value="Tetratricopeptide repeat domain"/>
    <property type="match status" value="1"/>
</dbReference>
<name>A0A7M3MB36_9BACT</name>
<dbReference type="AlphaFoldDB" id="A0A7M3MB36"/>
<dbReference type="EMBL" id="QMIE01000021">
    <property type="protein sequence ID" value="TVM14676.1"/>
    <property type="molecule type" value="Genomic_DNA"/>
</dbReference>
<reference evidence="2 3" key="1">
    <citation type="submission" date="2018-06" db="EMBL/GenBank/DDBJ databases">
        <title>Complete genome of Desulfovibrio indonesiensis P37SLT.</title>
        <authorList>
            <person name="Crispim J.S."/>
            <person name="Vidigal P.M.P."/>
            <person name="Silva L.C.F."/>
            <person name="Laguardia C.N."/>
            <person name="Araujo L.C."/>
            <person name="Dias R.S."/>
            <person name="Sousa M.P."/>
            <person name="Paula S.O."/>
            <person name="Silva C."/>
        </authorList>
    </citation>
    <scope>NUCLEOTIDE SEQUENCE [LARGE SCALE GENOMIC DNA]</scope>
    <source>
        <strain evidence="2 3">P37SLT</strain>
    </source>
</reference>
<dbReference type="Pfam" id="PF07238">
    <property type="entry name" value="PilZ"/>
    <property type="match status" value="1"/>
</dbReference>
<dbReference type="SUPFAM" id="SSF48452">
    <property type="entry name" value="TPR-like"/>
    <property type="match status" value="1"/>
</dbReference>
<evidence type="ECO:0000313" key="3">
    <source>
        <dbReference type="Proteomes" id="UP000448292"/>
    </source>
</evidence>
<accession>A0A7M3MB36</accession>
<sequence>MPKLAGSFYTIASADLGEGSTRQEALRRVNWFAVYLDDDRVLVCATDGKGMPTSVSRKVSLQEFFGKFIPDSEHYEAVLHPLLLGLREKLDACGGDTSRLNTEERSLYKALQLDSSHVPGASEERLRNLPQELLCELPDYEAQASEHKHRLNTASIQSRKSGRYQEALELYNAMLRTTPDDYHVVFNVARVYFEKQDYLTCAKCLQLALEYAPDFVEARKFLLYLERHFLGDASEERFILRYKFFSPQPCTLKLGDRKYPAAVLDISSSGLQMKTFDNTGALLKPGAEFVVRGEGGLLKPLLPDAGAEVVWRKNDICGAFFKSMLDSKSREFKRIIGYARIV</sequence>